<dbReference type="InterPro" id="IPR027799">
    <property type="entry name" value="Rtf2_RING-finger"/>
</dbReference>
<evidence type="ECO:0000256" key="2">
    <source>
        <dbReference type="SAM" id="MobiDB-lite"/>
    </source>
</evidence>
<dbReference type="GO" id="GO:0006274">
    <property type="term" value="P:DNA replication termination"/>
    <property type="evidence" value="ECO:0007669"/>
    <property type="project" value="TreeGrafter"/>
</dbReference>
<comment type="caution">
    <text evidence="3">The sequence shown here is derived from an EMBL/GenBank/DDBJ whole genome shotgun (WGS) entry which is preliminary data.</text>
</comment>
<feature type="region of interest" description="Disordered" evidence="2">
    <location>
        <begin position="1"/>
        <end position="20"/>
    </location>
</feature>
<gene>
    <name evidence="3" type="primary">rtf2_2</name>
    <name evidence="3" type="ORF">LTR82_014066</name>
</gene>
<evidence type="ECO:0000313" key="4">
    <source>
        <dbReference type="Proteomes" id="UP001168146"/>
    </source>
</evidence>
<dbReference type="AlphaFoldDB" id="A0AAN6J2Z2"/>
<dbReference type="EMBL" id="JASUXU010000066">
    <property type="protein sequence ID" value="KAK0312270.1"/>
    <property type="molecule type" value="Genomic_DNA"/>
</dbReference>
<comment type="similarity">
    <text evidence="1">Belongs to the rtf2 family.</text>
</comment>
<evidence type="ECO:0000256" key="1">
    <source>
        <dbReference type="ARBA" id="ARBA00009885"/>
    </source>
</evidence>
<name>A0AAN6J2Z2_9PEZI</name>
<feature type="region of interest" description="Disordered" evidence="2">
    <location>
        <begin position="280"/>
        <end position="323"/>
    </location>
</feature>
<accession>A0AAN6J2Z2</accession>
<dbReference type="InterPro" id="IPR006735">
    <property type="entry name" value="Rtf2"/>
</dbReference>
<reference evidence="3" key="1">
    <citation type="submission" date="2021-12" db="EMBL/GenBank/DDBJ databases">
        <title>Black yeast isolated from Biological Soil Crust.</title>
        <authorList>
            <person name="Kurbessoian T."/>
        </authorList>
    </citation>
    <scope>NUCLEOTIDE SEQUENCE</scope>
    <source>
        <strain evidence="3">CCFEE 5208</strain>
    </source>
</reference>
<dbReference type="Pfam" id="PF04641">
    <property type="entry name" value="Rtf2"/>
    <property type="match status" value="1"/>
</dbReference>
<dbReference type="Proteomes" id="UP001168146">
    <property type="component" value="Unassembled WGS sequence"/>
</dbReference>
<dbReference type="CDD" id="cd16653">
    <property type="entry name" value="RING-like_Rtf2"/>
    <property type="match status" value="1"/>
</dbReference>
<sequence length="323" mass="34628">MAAHDRSSTLTMGNDGGSIPTRRELVKEAARNPTTAQLKETLHERHQHAWKTDPISNQPLAQPIVSDSSGTLYNKDTILEYLTSPGPNPEADRITQGAIQSLKDVVEVKFELAPEATAEARHEVWRCPVTGDELGPGARAVYLVPCGHAFSGTAIKEVAGEKCLSCEMGFAEKDVITILPVAEKDVARLALRIKVLREKGLAHSLKKVSGGGGGGGGKKRKKRDEVLMEVGSGNAGDVAALKHTTATPLNGPHDPDAVAGIINNASTASLTARVLEESERAKRRKLQNQNVQSLFSSRDQSKPIGKSSDFMTRGYSVPSEAKR</sequence>
<feature type="compositionally biased region" description="Polar residues" evidence="2">
    <location>
        <begin position="287"/>
        <end position="298"/>
    </location>
</feature>
<dbReference type="PANTHER" id="PTHR12775">
    <property type="entry name" value="PROTEIN C20ORF43 HOMOLOG"/>
    <property type="match status" value="1"/>
</dbReference>
<evidence type="ECO:0000313" key="3">
    <source>
        <dbReference type="EMBL" id="KAK0312270.1"/>
    </source>
</evidence>
<proteinExistence type="inferred from homology"/>
<organism evidence="3 4">
    <name type="scientific">Friedmanniomyces endolithicus</name>
    <dbReference type="NCBI Taxonomy" id="329885"/>
    <lineage>
        <taxon>Eukaryota</taxon>
        <taxon>Fungi</taxon>
        <taxon>Dikarya</taxon>
        <taxon>Ascomycota</taxon>
        <taxon>Pezizomycotina</taxon>
        <taxon>Dothideomycetes</taxon>
        <taxon>Dothideomycetidae</taxon>
        <taxon>Mycosphaerellales</taxon>
        <taxon>Teratosphaeriaceae</taxon>
        <taxon>Friedmanniomyces</taxon>
    </lineage>
</organism>
<dbReference type="GO" id="GO:0005634">
    <property type="term" value="C:nucleus"/>
    <property type="evidence" value="ECO:0007669"/>
    <property type="project" value="TreeGrafter"/>
</dbReference>
<protein>
    <submittedName>
        <fullName evidence="3">Replication termination factor 2</fullName>
    </submittedName>
</protein>
<dbReference type="PANTHER" id="PTHR12775:SF0">
    <property type="entry name" value="REPLICATION TERMINATION FACTOR 2"/>
    <property type="match status" value="1"/>
</dbReference>